<evidence type="ECO:0000313" key="1">
    <source>
        <dbReference type="EMBL" id="MDC3422232.1"/>
    </source>
</evidence>
<comment type="caution">
    <text evidence="1">The sequence shown here is derived from an EMBL/GenBank/DDBJ whole genome shotgun (WGS) entry which is preliminary data.</text>
</comment>
<gene>
    <name evidence="1" type="ORF">NC661_17930</name>
</gene>
<dbReference type="EMBL" id="JAMQJZ010000018">
    <property type="protein sequence ID" value="MDC3422232.1"/>
    <property type="molecule type" value="Genomic_DNA"/>
</dbReference>
<evidence type="ECO:0000313" key="2">
    <source>
        <dbReference type="Proteomes" id="UP001145072"/>
    </source>
</evidence>
<sequence>MDLYKKIEKLTKQELVDLIMNIVDGDENVEKKVEYKLISPNDEIKASKQLIRKYINENKRRGFISWRNVHAALEGAEMVLEKGRNKLITGEEEVTVRLSIATLSIVIDMLQYADDSGGEIGYMVNQCITLLEDASSLVLVSSDYRVQDTMFQLLVKEAMHKRYDGWSDTRYQLLDVCTIYSVRAAARKKLEATLDKLLSDIDAISSWSSDYDQEAIHKLQLKILERNGEFDRVEQFINDNLEYDEFRKMAIEKELENENFGAALQLCEEGEKNDEKYPGLVKQWKQYRLQVYEGLGDIEKQKELLFEFVYANDYEPYNKLKELFRQDEWNTVVEDIFATFENADTGYLPNVYVYIAKQENRTDKILQYCQYSPISILEYYRFLLDDHLKEAQVLFLDYVRGEAEEATDRKKYRNVCKKLETYKLAFGEAKFQDFVMELRDTYERKPAFLNELEKIERKVLKI</sequence>
<accession>A0A9X3WLE3</accession>
<dbReference type="Pfam" id="PF21810">
    <property type="entry name" value="DUF6880"/>
    <property type="match status" value="1"/>
</dbReference>
<reference evidence="1" key="1">
    <citation type="submission" date="2022-06" db="EMBL/GenBank/DDBJ databases">
        <title>Aquibacillus sp. a new bacterium isolated from soil saline samples.</title>
        <authorList>
            <person name="Galisteo C."/>
            <person name="De La Haba R."/>
            <person name="Sanchez-Porro C."/>
            <person name="Ventosa A."/>
        </authorList>
    </citation>
    <scope>NUCLEOTIDE SEQUENCE</scope>
    <source>
        <strain evidence="1">JCM 12387</strain>
    </source>
</reference>
<dbReference type="Proteomes" id="UP001145072">
    <property type="component" value="Unassembled WGS sequence"/>
</dbReference>
<name>A0A9X3WLE3_9BACI</name>
<keyword evidence="2" id="KW-1185">Reference proteome</keyword>
<organism evidence="1 2">
    <name type="scientific">Aquibacillus koreensis</name>
    <dbReference type="NCBI Taxonomy" id="279446"/>
    <lineage>
        <taxon>Bacteria</taxon>
        <taxon>Bacillati</taxon>
        <taxon>Bacillota</taxon>
        <taxon>Bacilli</taxon>
        <taxon>Bacillales</taxon>
        <taxon>Bacillaceae</taxon>
        <taxon>Aquibacillus</taxon>
    </lineage>
</organism>
<protein>
    <submittedName>
        <fullName evidence="1">Uncharacterized protein</fullName>
    </submittedName>
</protein>
<dbReference type="AlphaFoldDB" id="A0A9X3WLE3"/>
<dbReference type="InterPro" id="IPR049245">
    <property type="entry name" value="DUF6880"/>
</dbReference>
<proteinExistence type="predicted"/>
<dbReference type="RefSeq" id="WP_259868068.1">
    <property type="nucleotide sequence ID" value="NZ_JAMQJZ010000018.1"/>
</dbReference>